<dbReference type="Pfam" id="PF02791">
    <property type="entry name" value="DDT"/>
    <property type="match status" value="1"/>
</dbReference>
<evidence type="ECO:0000259" key="7">
    <source>
        <dbReference type="PROSITE" id="PS50827"/>
    </source>
</evidence>
<dbReference type="PROSITE" id="PS01359">
    <property type="entry name" value="ZF_PHD_1"/>
    <property type="match status" value="1"/>
</dbReference>
<dbReference type="InterPro" id="IPR011011">
    <property type="entry name" value="Znf_FYVE_PHD"/>
</dbReference>
<dbReference type="GO" id="GO:0008270">
    <property type="term" value="F:zinc ion binding"/>
    <property type="evidence" value="ECO:0007669"/>
    <property type="project" value="UniProtKB-KW"/>
</dbReference>
<evidence type="ECO:0000313" key="8">
    <source>
        <dbReference type="EMBL" id="CAD6197000.1"/>
    </source>
</evidence>
<dbReference type="Pfam" id="PF15613">
    <property type="entry name" value="WSD"/>
    <property type="match status" value="1"/>
</dbReference>
<evidence type="ECO:0000313" key="9">
    <source>
        <dbReference type="Proteomes" id="UP000835052"/>
    </source>
</evidence>
<dbReference type="SMART" id="SM00571">
    <property type="entry name" value="DDT"/>
    <property type="match status" value="1"/>
</dbReference>
<dbReference type="InterPro" id="IPR001965">
    <property type="entry name" value="Znf_PHD"/>
</dbReference>
<dbReference type="CDD" id="cd15489">
    <property type="entry name" value="PHD_SF"/>
    <property type="match status" value="1"/>
</dbReference>
<evidence type="ECO:0000256" key="6">
    <source>
        <dbReference type="SAM" id="MobiDB-lite"/>
    </source>
</evidence>
<proteinExistence type="predicted"/>
<protein>
    <recommendedName>
        <fullName evidence="7">DDT domain-containing protein</fullName>
    </recommendedName>
</protein>
<dbReference type="InterPro" id="IPR028941">
    <property type="entry name" value="WHIM2_dom"/>
</dbReference>
<keyword evidence="4" id="KW-0862">Zinc</keyword>
<feature type="domain" description="DDT" evidence="7">
    <location>
        <begin position="155"/>
        <end position="215"/>
    </location>
</feature>
<accession>A0A8S1HPX8</accession>
<evidence type="ECO:0000256" key="4">
    <source>
        <dbReference type="ARBA" id="ARBA00022833"/>
    </source>
</evidence>
<dbReference type="Proteomes" id="UP000835052">
    <property type="component" value="Unassembled WGS sequence"/>
</dbReference>
<dbReference type="PANTHER" id="PTHR45975">
    <property type="entry name" value="NUCLEOSOME-REMODELING FACTOR SUBUNIT BPTF"/>
    <property type="match status" value="1"/>
</dbReference>
<dbReference type="PANTHER" id="PTHR45975:SF2">
    <property type="entry name" value="NUCLEOSOME-REMODELING FACTOR SUBUNIT BPTF"/>
    <property type="match status" value="1"/>
</dbReference>
<dbReference type="SMART" id="SM00249">
    <property type="entry name" value="PHD"/>
    <property type="match status" value="1"/>
</dbReference>
<keyword evidence="5" id="KW-0539">Nucleus</keyword>
<dbReference type="InterPro" id="IPR038028">
    <property type="entry name" value="BPTF"/>
</dbReference>
<dbReference type="InterPro" id="IPR019786">
    <property type="entry name" value="Zinc_finger_PHD-type_CS"/>
</dbReference>
<organism evidence="8 9">
    <name type="scientific">Caenorhabditis auriculariae</name>
    <dbReference type="NCBI Taxonomy" id="2777116"/>
    <lineage>
        <taxon>Eukaryota</taxon>
        <taxon>Metazoa</taxon>
        <taxon>Ecdysozoa</taxon>
        <taxon>Nematoda</taxon>
        <taxon>Chromadorea</taxon>
        <taxon>Rhabditida</taxon>
        <taxon>Rhabditina</taxon>
        <taxon>Rhabditomorpha</taxon>
        <taxon>Rhabditoidea</taxon>
        <taxon>Rhabditidae</taxon>
        <taxon>Peloderinae</taxon>
        <taxon>Caenorhabditis</taxon>
    </lineage>
</organism>
<keyword evidence="3" id="KW-0863">Zinc-finger</keyword>
<dbReference type="InterPro" id="IPR018501">
    <property type="entry name" value="DDT_dom"/>
</dbReference>
<dbReference type="PROSITE" id="PS50827">
    <property type="entry name" value="DDT"/>
    <property type="match status" value="1"/>
</dbReference>
<dbReference type="GO" id="GO:0000978">
    <property type="term" value="F:RNA polymerase II cis-regulatory region sequence-specific DNA binding"/>
    <property type="evidence" value="ECO:0007669"/>
    <property type="project" value="TreeGrafter"/>
</dbReference>
<feature type="region of interest" description="Disordered" evidence="6">
    <location>
        <begin position="1"/>
        <end position="93"/>
    </location>
</feature>
<evidence type="ECO:0000256" key="2">
    <source>
        <dbReference type="ARBA" id="ARBA00022723"/>
    </source>
</evidence>
<dbReference type="SUPFAM" id="SSF57903">
    <property type="entry name" value="FYVE/PHD zinc finger"/>
    <property type="match status" value="1"/>
</dbReference>
<comment type="caution">
    <text evidence="8">The sequence shown here is derived from an EMBL/GenBank/DDBJ whole genome shotgun (WGS) entry which is preliminary data.</text>
</comment>
<feature type="compositionally biased region" description="Basic and acidic residues" evidence="6">
    <location>
        <begin position="69"/>
        <end position="83"/>
    </location>
</feature>
<dbReference type="GO" id="GO:0006357">
    <property type="term" value="P:regulation of transcription by RNA polymerase II"/>
    <property type="evidence" value="ECO:0007669"/>
    <property type="project" value="InterPro"/>
</dbReference>
<comment type="subcellular location">
    <subcellularLocation>
        <location evidence="1">Nucleus</location>
    </subcellularLocation>
</comment>
<dbReference type="Gene3D" id="3.30.40.10">
    <property type="entry name" value="Zinc/RING finger domain, C3HC4 (zinc finger)"/>
    <property type="match status" value="1"/>
</dbReference>
<dbReference type="EMBL" id="CAJGYM010000083">
    <property type="protein sequence ID" value="CAD6197000.1"/>
    <property type="molecule type" value="Genomic_DNA"/>
</dbReference>
<keyword evidence="9" id="KW-1185">Reference proteome</keyword>
<dbReference type="GO" id="GO:0016589">
    <property type="term" value="C:NURF complex"/>
    <property type="evidence" value="ECO:0007669"/>
    <property type="project" value="InterPro"/>
</dbReference>
<gene>
    <name evidence="8" type="ORF">CAUJ_LOCUS12911</name>
</gene>
<evidence type="ECO:0000256" key="5">
    <source>
        <dbReference type="ARBA" id="ARBA00023242"/>
    </source>
</evidence>
<keyword evidence="2" id="KW-0479">Metal-binding</keyword>
<name>A0A8S1HPX8_9PELO</name>
<evidence type="ECO:0000256" key="3">
    <source>
        <dbReference type="ARBA" id="ARBA00022771"/>
    </source>
</evidence>
<dbReference type="InterPro" id="IPR013083">
    <property type="entry name" value="Znf_RING/FYVE/PHD"/>
</dbReference>
<sequence length="1725" mass="197466">MPRVKKRSSEISLPPAPEPTSERRRGRPPKRYLEEDFSTPPPVAKRTSVPKPKKKESKSTGRSNRAKTKPWDHDEDVVYREDSDNTDDEEEDIKPSATDLIFDELDEYGGDLDDIKAEIDAAEGSSTFCPWVDLNPDEIPHLELPVGSSDIPLPTEFLWDAIELYEILRSFHRTLRLTPFLFEDFCAALISPDNSCILAEAHITLLKMCLRNDDEEQIHYSVNDTNNSFNVMVHCLESMTYAEVLRQYIEAYPGVDESVREAINSENYPYVGIEQRLVVLLFLGYRFLYSTEYKKVVTNFGKNPNEESCRICGKSSGQVVGCSHCEASYHGACLNRDIASEEFICELCTANFVHGREPLRMSPIGHDRHGRLYWFVVRRIFVQSAEDENDIRYYSSAPQLLELVQKLDPDYFEFDLCQFISEHINDIFEYMSQTLEITTERRDKSLKELQSKASLRGGAFQQPAEEIEKGFPVAFLHQDNLRRMSSILRQCVAKANLKEEVKKEELEDDEEPAVKKEETLTDCIISLLGIYGGRMLNNFWSATADEELVLNYIVKYGNEPLAPEIYFRMGNCRDDLFFNEYVNKYSLSELAESTQMRKKAADRKKYMCTRFSLNEDAPWSFEWSTAKGRGMYGNAKMHAKYIEWTMAKLARKVPLELMHRQWNTQTKTFDEELKLADTYQKLANLLLRLDCGMRRTIFLPQWWNSLGHASLTRSTADQREQQSKDLQRKKKEEKDIFTQDVDDSMIKVNYTKAAISQSISRQKGETYRIGGRGGLGGWIFSSRTLVRTFLDPPERPPLGVTADTPKDQLTSPSMKKAHRLDSFVRRISAKSQSFPQPFLSLCYSPSCRKSSLQPLVCCDDDNSLKQSCYSTACRSKNVVENGVPNKKKDVLGEDLPWPLQRPLSFLSRGSKRKSILIVSQKILRKLARTAGQTLVYVPGFSMTAKSNFQVWNYPSPRPCFDLCWRWLLTNARSLHAVALQLRLMWASIRWIDMEPEDDDPDRRVINHLPGHDERRWIIAHKEFPPFGTYERYQLRIEIIPLEDVAEVDDEAWSSKKERSQPRNTVVRKRKIGSRLRKPTSHKEEWIDGVELKLFEIKDYWERVDQTQRAKAIAAKRSVNVPKLVPQANDLMRTYEERKRRAAPRIMRDDFVYENDPKYNEEESFCEPTPKRTVRAFPAAPATLPKASQSLNRPFLDGSTTRAPSVVLRENSGSSQVWKRLPLTQPLGLATPTNSATSLNRHTSNGYEYQGSLIRGGGRVQSIQTPVGDGSAMRRVLVSGIPGQVAEEAIAANAIEQSDSDEQPPVIPRYGIPNVTSVQQRQPTPARQVVYTSTGVPQNARGGSTIYVLKRSDGQTSTLPVVLRASNAGDTTQRMENGAGVVFQQPGRMLTVRGPAPGRQAGQLVFQQQPRIVRVPGNLPNRPVQSAMGPVRVAQNANGDQLVRRVTIQNRPVSSQEYNNGNETYGHIMPKSSYVINPVSMQARQRLVQRGGATMQMAQQQTPPVSEVAFPKDDFLADYNESDGRRLVGTKGTRKVTHYHELLANRGIGENAKLMFPRPLLLPFEFNEEEEREISEAIAREEEKMRMEEEESNRANIGEAGGRREDAHKHFYSSNLTPTVSDTPDEKSIKQLLDSMIGQVCRWDKMYGWSKQHAKRARQRFSDMERFNYRKVRMNEREMLLAEHLERLKKEVNKRRTRLENEAEHMCGLLTPWRKSRSRPARKFAD</sequence>
<evidence type="ECO:0000256" key="1">
    <source>
        <dbReference type="ARBA" id="ARBA00004123"/>
    </source>
</evidence>
<feature type="region of interest" description="Disordered" evidence="6">
    <location>
        <begin position="791"/>
        <end position="815"/>
    </location>
</feature>
<dbReference type="OrthoDB" id="784962at2759"/>
<reference evidence="8" key="1">
    <citation type="submission" date="2020-10" db="EMBL/GenBank/DDBJ databases">
        <authorList>
            <person name="Kikuchi T."/>
        </authorList>
    </citation>
    <scope>NUCLEOTIDE SEQUENCE</scope>
    <source>
        <strain evidence="8">NKZ352</strain>
    </source>
</reference>